<dbReference type="PROSITE" id="PS51194">
    <property type="entry name" value="HELICASE_CTER"/>
    <property type="match status" value="1"/>
</dbReference>
<dbReference type="InterPro" id="IPR014001">
    <property type="entry name" value="Helicase_ATP-bd"/>
</dbReference>
<dbReference type="SMART" id="SM00487">
    <property type="entry name" value="DEXDc"/>
    <property type="match status" value="1"/>
</dbReference>
<dbReference type="Gene3D" id="3.40.50.300">
    <property type="entry name" value="P-loop containing nucleotide triphosphate hydrolases"/>
    <property type="match status" value="2"/>
</dbReference>
<dbReference type="Gene3D" id="1.20.120.1080">
    <property type="match status" value="1"/>
</dbReference>
<dbReference type="Pfam" id="PF04408">
    <property type="entry name" value="WHD_HA2"/>
    <property type="match status" value="1"/>
</dbReference>
<dbReference type="CDD" id="cd18791">
    <property type="entry name" value="SF2_C_RHA"/>
    <property type="match status" value="1"/>
</dbReference>
<dbReference type="FunFam" id="1.20.120.1080:FF:000005">
    <property type="entry name" value="ATP-dependent helicase HrpA"/>
    <property type="match status" value="1"/>
</dbReference>
<dbReference type="GO" id="GO:0016787">
    <property type="term" value="F:hydrolase activity"/>
    <property type="evidence" value="ECO:0007669"/>
    <property type="project" value="UniProtKB-KW"/>
</dbReference>
<dbReference type="PANTHER" id="PTHR18934">
    <property type="entry name" value="ATP-DEPENDENT RNA HELICASE"/>
    <property type="match status" value="1"/>
</dbReference>
<feature type="compositionally biased region" description="Basic and acidic residues" evidence="5">
    <location>
        <begin position="510"/>
        <end position="521"/>
    </location>
</feature>
<dbReference type="SUPFAM" id="SSF52540">
    <property type="entry name" value="P-loop containing nucleoside triphosphate hydrolases"/>
    <property type="match status" value="1"/>
</dbReference>
<proteinExistence type="predicted"/>
<dbReference type="KEGG" id="eaj:Q3M24_00260"/>
<dbReference type="Pfam" id="PF00271">
    <property type="entry name" value="Helicase_C"/>
    <property type="match status" value="1"/>
</dbReference>
<gene>
    <name evidence="8" type="ORF">Q3M24_00260</name>
</gene>
<dbReference type="InterPro" id="IPR024590">
    <property type="entry name" value="HrpA_C"/>
</dbReference>
<evidence type="ECO:0000256" key="5">
    <source>
        <dbReference type="SAM" id="MobiDB-lite"/>
    </source>
</evidence>
<reference evidence="8" key="2">
    <citation type="submission" date="2024-06" db="EMBL/GenBank/DDBJ databases">
        <authorList>
            <person name="Plum-Jensen L.E."/>
            <person name="Schramm A."/>
            <person name="Marshall I.P.G."/>
        </authorList>
    </citation>
    <scope>NUCLEOTIDE SEQUENCE</scope>
    <source>
        <strain evidence="8">Rat1</strain>
    </source>
</reference>
<evidence type="ECO:0000259" key="7">
    <source>
        <dbReference type="PROSITE" id="PS51194"/>
    </source>
</evidence>
<keyword evidence="4" id="KW-0067">ATP-binding</keyword>
<dbReference type="Pfam" id="PF21010">
    <property type="entry name" value="HA2_C"/>
    <property type="match status" value="1"/>
</dbReference>
<dbReference type="InterPro" id="IPR001650">
    <property type="entry name" value="Helicase_C-like"/>
</dbReference>
<dbReference type="InterPro" id="IPR048333">
    <property type="entry name" value="HA2_WH"/>
</dbReference>
<dbReference type="SMART" id="SM00847">
    <property type="entry name" value="HA2"/>
    <property type="match status" value="1"/>
</dbReference>
<dbReference type="SMART" id="SM00382">
    <property type="entry name" value="AAA"/>
    <property type="match status" value="1"/>
</dbReference>
<keyword evidence="2" id="KW-0378">Hydrolase</keyword>
<dbReference type="GO" id="GO:0005524">
    <property type="term" value="F:ATP binding"/>
    <property type="evidence" value="ECO:0007669"/>
    <property type="project" value="UniProtKB-KW"/>
</dbReference>
<feature type="region of interest" description="Disordered" evidence="5">
    <location>
        <begin position="586"/>
        <end position="619"/>
    </location>
</feature>
<protein>
    <submittedName>
        <fullName evidence="8">DUF3418 domain-containing protein</fullName>
    </submittedName>
</protein>
<name>A0AAU8LWI9_9BACT</name>
<keyword evidence="3" id="KW-0347">Helicase</keyword>
<dbReference type="InterPro" id="IPR011545">
    <property type="entry name" value="DEAD/DEAH_box_helicase_dom"/>
</dbReference>
<feature type="domain" description="Helicase ATP-binding" evidence="6">
    <location>
        <begin position="24"/>
        <end position="186"/>
    </location>
</feature>
<dbReference type="Pfam" id="PF11898">
    <property type="entry name" value="DUF3418"/>
    <property type="match status" value="1"/>
</dbReference>
<dbReference type="GO" id="GO:0004386">
    <property type="term" value="F:helicase activity"/>
    <property type="evidence" value="ECO:0007669"/>
    <property type="project" value="UniProtKB-KW"/>
</dbReference>
<accession>A0AAU8LWI9</accession>
<dbReference type="SMART" id="SM00490">
    <property type="entry name" value="HELICc"/>
    <property type="match status" value="1"/>
</dbReference>
<evidence type="ECO:0000259" key="6">
    <source>
        <dbReference type="PROSITE" id="PS51192"/>
    </source>
</evidence>
<evidence type="ECO:0000256" key="1">
    <source>
        <dbReference type="ARBA" id="ARBA00022741"/>
    </source>
</evidence>
<keyword evidence="1" id="KW-0547">Nucleotide-binding</keyword>
<dbReference type="InterPro" id="IPR007502">
    <property type="entry name" value="Helicase-assoc_dom"/>
</dbReference>
<dbReference type="PROSITE" id="PS51192">
    <property type="entry name" value="HELICASE_ATP_BIND_1"/>
    <property type="match status" value="1"/>
</dbReference>
<evidence type="ECO:0000313" key="8">
    <source>
        <dbReference type="EMBL" id="XCN73233.1"/>
    </source>
</evidence>
<feature type="region of interest" description="Disordered" evidence="5">
    <location>
        <begin position="500"/>
        <end position="529"/>
    </location>
</feature>
<dbReference type="InterPro" id="IPR027417">
    <property type="entry name" value="P-loop_NTPase"/>
</dbReference>
<dbReference type="GO" id="GO:0003723">
    <property type="term" value="F:RNA binding"/>
    <property type="evidence" value="ECO:0007669"/>
    <property type="project" value="TreeGrafter"/>
</dbReference>
<evidence type="ECO:0000256" key="3">
    <source>
        <dbReference type="ARBA" id="ARBA00022806"/>
    </source>
</evidence>
<feature type="domain" description="Helicase C-terminal" evidence="7">
    <location>
        <begin position="217"/>
        <end position="380"/>
    </location>
</feature>
<dbReference type="Pfam" id="PF07717">
    <property type="entry name" value="OB_NTP_bind"/>
    <property type="match status" value="1"/>
</dbReference>
<reference evidence="8" key="1">
    <citation type="journal article" date="2024" name="Syst. Appl. Microbiol.">
        <title>First single-strain enrichments of Electrothrix cable bacteria, description of E. aestuarii sp. nov. and E. rattekaaiensis sp. nov., and proposal of a cable bacteria taxonomy following the rules of the SeqCode.</title>
        <authorList>
            <person name="Plum-Jensen L.E."/>
            <person name="Schramm A."/>
            <person name="Marshall I.P.G."/>
        </authorList>
    </citation>
    <scope>NUCLEOTIDE SEQUENCE</scope>
    <source>
        <strain evidence="8">Rat1</strain>
    </source>
</reference>
<dbReference type="InterPro" id="IPR003593">
    <property type="entry name" value="AAA+_ATPase"/>
</dbReference>
<evidence type="ECO:0000256" key="4">
    <source>
        <dbReference type="ARBA" id="ARBA00022840"/>
    </source>
</evidence>
<dbReference type="InterPro" id="IPR011709">
    <property type="entry name" value="DEAD-box_helicase_OB_fold"/>
</dbReference>
<sequence>MSLTPMQLNYPTQLPITDRKDEIVQAIRDNQVIVIAGDTGSGKTTQLPKMCLEAGRAGEGTMIGCTQPRRIAALSVTERVQEELGQVRTVGSKIRFQDRTGPKTRIKFMTDGILLAETQGDRDLRAYDTLIIDEAHERSLNIDFLLGYLHQLLAWRKDLKLIIASATIDTEKFSRHFNDAPIIQVEGRTYPVTVEYCPPDNDDDESNQDIDRLVADQVVRLMARPGGDILAFLPTERDILDTVALLRKELADRALILPLFGRLQGGEQRRIFRSARQRKIIVATNVAETSITVPGIECVVDTGLARIAHYNVRAGTTHLPVTRIARASCDQRAGRCGRVGPGRCIRLFSEEDYLARDEFTLPEIQRSNLAEVILQMLSLRLPEPRSFPFIDPPAPRAVNDGFRILRELGAIDSEHRLTQRGQIMARLPLDPRISRMIIEGAELGVLRETMIIAAALAIQDPRVQPPDKLEKARQAHRAFHYPGSDVLTLVNMWDACRGEALSSPGSSDKGQGRRDDKEQTREAAPTPSAGQLRRFCEANFCSWQRMREWFDIHEQILRILKQHKEFDSALKRMGDWHKDEEVGARHAVPLPESQNRRGEPLSSPQPFEKKGQAQGPAPTAPALVHQALTAGFLRNIALRKEKNTYQISGNREAMLFPGSGLYNKGGQWIVAADFVHTSQLFARMAATIEVDWLERLGGDLCKRSYSDPHWQKKSGQVIALEKVSLFGLVIAADRRVNYGRISKKTAAEAKEIFIREALIPGELKGKYPFLEHNLALARQQEELEERLRRRGIMIDEQVLYEFYDQRLELVYDRFTLNRFLSRRRKQSKPGEEADGFLWMTEEDLCQSQPESDELYRFPKTLTTPQGELRLSYTFHPGQDDDGVTVDIPVSCCPALSPNLFEWLVPGLLEDKVTALLKGLPKRLRKLFVPLPDTAALLMDGLELYQGSLYPALERLLLRHFQVRVTRADWQLENLPLHLRMRFRLCDEQGKALYYSRDFHKLALHCGSMRQTMQGGQARKVEDLPERKNIQVWDFAVAPRPLPARDEHNRVTGLYYPALFLGLSKGQEQQLCLRYIADPEQAVRENRKGLRFLYGQYFSKEFKAVAKECKAAVAGHTASWLSLGMKAGAGETRDLLLNCIMDSLFQISGDLPNKTGFEQILDDLREQGVTRLAREQLNQVLDLLAERRKTQVALTQSKQRAGKSRSADQARFAEYEDLLERLVPADFLTRLSPAEAGDRKRYLQALAKRVERAEHSPQKDADKAERVRPFAEQLRQLERKEAEQKAGGSIAAPCREAVARYRRMVEEFRISVFAPEIGTAMPISEKRLKQQWQQVEESCRRVE</sequence>
<dbReference type="EMBL" id="CP159373">
    <property type="protein sequence ID" value="XCN73233.1"/>
    <property type="molecule type" value="Genomic_DNA"/>
</dbReference>
<evidence type="ECO:0000256" key="2">
    <source>
        <dbReference type="ARBA" id="ARBA00022801"/>
    </source>
</evidence>
<dbReference type="PANTHER" id="PTHR18934:SF99">
    <property type="entry name" value="ATP-DEPENDENT RNA HELICASE DHX37-RELATED"/>
    <property type="match status" value="1"/>
</dbReference>
<organism evidence="8">
    <name type="scientific">Candidatus Electrothrix aestuarii</name>
    <dbReference type="NCBI Taxonomy" id="3062594"/>
    <lineage>
        <taxon>Bacteria</taxon>
        <taxon>Pseudomonadati</taxon>
        <taxon>Thermodesulfobacteriota</taxon>
        <taxon>Desulfobulbia</taxon>
        <taxon>Desulfobulbales</taxon>
        <taxon>Desulfobulbaceae</taxon>
        <taxon>Candidatus Electrothrix</taxon>
    </lineage>
</organism>
<dbReference type="Pfam" id="PF00270">
    <property type="entry name" value="DEAD"/>
    <property type="match status" value="1"/>
</dbReference>